<keyword evidence="3" id="KW-1185">Reference proteome</keyword>
<dbReference type="OrthoDB" id="3238779at2"/>
<accession>A0A5B0BBA2</accession>
<gene>
    <name evidence="2" type="ORF">FGF04_11980</name>
</gene>
<reference evidence="2 3" key="1">
    <citation type="submission" date="2019-05" db="EMBL/GenBank/DDBJ databases">
        <authorList>
            <person name="Hariharan J."/>
            <person name="Choudoir M.J."/>
            <person name="Diebold P."/>
            <person name="Panke-Buisse K."/>
            <person name="Buckley D.H."/>
        </authorList>
    </citation>
    <scope>NUCLEOTIDE SEQUENCE [LARGE SCALE GENOMIC DNA]</scope>
    <source>
        <strain evidence="2 3">SUN51</strain>
    </source>
</reference>
<dbReference type="AlphaFoldDB" id="A0A5B0BBA2"/>
<dbReference type="Proteomes" id="UP000324965">
    <property type="component" value="Unassembled WGS sequence"/>
</dbReference>
<evidence type="ECO:0000256" key="1">
    <source>
        <dbReference type="SAM" id="MobiDB-lite"/>
    </source>
</evidence>
<dbReference type="EMBL" id="VDFC01000034">
    <property type="protein sequence ID" value="KAA0939350.1"/>
    <property type="molecule type" value="Genomic_DNA"/>
</dbReference>
<evidence type="ECO:0000313" key="2">
    <source>
        <dbReference type="EMBL" id="KAA0939350.1"/>
    </source>
</evidence>
<sequence>MRSRGKVPGPGRPGSGSVLADRDGCLPRRRWHTGFVDALGAGGLLGQVEGRTVADVLAAGPGTQTAPSDPDRQDLWTRFIVRSGRRFPAPSSLTPAERARSDSCAPSYAQPTCTGLPAPVTNRP</sequence>
<feature type="region of interest" description="Disordered" evidence="1">
    <location>
        <begin position="1"/>
        <end position="23"/>
    </location>
</feature>
<name>A0A5B0BBA2_9ACTN</name>
<proteinExistence type="predicted"/>
<organism evidence="2 3">
    <name type="scientific">Streptomyces apricus</name>
    <dbReference type="NCBI Taxonomy" id="1828112"/>
    <lineage>
        <taxon>Bacteria</taxon>
        <taxon>Bacillati</taxon>
        <taxon>Actinomycetota</taxon>
        <taxon>Actinomycetes</taxon>
        <taxon>Kitasatosporales</taxon>
        <taxon>Streptomycetaceae</taxon>
        <taxon>Streptomyces</taxon>
    </lineage>
</organism>
<comment type="caution">
    <text evidence="2">The sequence shown here is derived from an EMBL/GenBank/DDBJ whole genome shotgun (WGS) entry which is preliminary data.</text>
</comment>
<protein>
    <submittedName>
        <fullName evidence="2">Uncharacterized protein</fullName>
    </submittedName>
</protein>
<evidence type="ECO:0000313" key="3">
    <source>
        <dbReference type="Proteomes" id="UP000324965"/>
    </source>
</evidence>
<feature type="region of interest" description="Disordered" evidence="1">
    <location>
        <begin position="86"/>
        <end position="124"/>
    </location>
</feature>